<feature type="chain" id="PRO_5033045140" description="Amine oxidase" evidence="3">
    <location>
        <begin position="20"/>
        <end position="830"/>
    </location>
</feature>
<keyword evidence="3" id="KW-0732">Signal</keyword>
<evidence type="ECO:0000256" key="3">
    <source>
        <dbReference type="SAM" id="SignalP"/>
    </source>
</evidence>
<keyword evidence="2" id="KW-0472">Membrane</keyword>
<feature type="region of interest" description="Disordered" evidence="1">
    <location>
        <begin position="370"/>
        <end position="389"/>
    </location>
</feature>
<accession>A0A830HN92</accession>
<feature type="compositionally biased region" description="Low complexity" evidence="1">
    <location>
        <begin position="748"/>
        <end position="757"/>
    </location>
</feature>
<feature type="transmembrane region" description="Helical" evidence="2">
    <location>
        <begin position="781"/>
        <end position="806"/>
    </location>
</feature>
<dbReference type="AlphaFoldDB" id="A0A830HN92"/>
<evidence type="ECO:0000256" key="1">
    <source>
        <dbReference type="SAM" id="MobiDB-lite"/>
    </source>
</evidence>
<dbReference type="EMBL" id="BNJQ01000019">
    <property type="protein sequence ID" value="GHP08105.1"/>
    <property type="molecule type" value="Genomic_DNA"/>
</dbReference>
<feature type="region of interest" description="Disordered" evidence="1">
    <location>
        <begin position="748"/>
        <end position="774"/>
    </location>
</feature>
<sequence>MTAMVVMIMMMMIMIMIMMMDNHHHPATTVVHAQNNPAAAAADPSENTFFDVGICANMWTAASAAGSAAPPPGAVTFGRASVARSEPDVPFSLVAAPMQSRYDLPQQMGRIFSRLNVTLAFQPKDDGTNTNEPVTAVLHKIGCSDIVQIAAVKTPIVLATLRDTAFDDKLSVSFPADANAQPDAPTRPWGIAPNAVSRDAIANVDVDFDYARSIVVWRGSAPPWDDNGGAAFPDVVACCVLAPPVPLPLPSDTYRASIELTGSSKGAWDTGETDAWAPGDAYGDQTKLHTTLAVAQVFGPVDYHGKQARSLTRYDNQGYTLIRVNGKDKNLGSGDEDAYWHTTRTFTVDQGDMCVEGWLAWLFDEGDLEGGAGADDNDDEPSSSSGKACPVGSGCHSIFTAYHWLGDEVLVTRPATDDSTSYSYSEDINALFTSGELLSDDVVATVEVHESHDWDLSFHPPRPRESSVSALVGEGEGRSYTPNVRGMECSSWNNVKSSTWNATFPTLRTIETAYAGTDWASLPTFQGKGRDEPHRIYEYDIETTNVTRYYATRAWASAGQSEEQQQGENKGGGVYINRPLVRVVVERTSLWEFFDQPLDDDSLLAEEQSAVEMNMLGMTTKPRPTTGGRPVPIKTWTQSIRFVADIFSFDASYHPDDLTGNNDIGVDVFAPCLTRLRMRDDDTTPSSSSGGSPSAFVRWTEGLVGLQGVGSSEAQQTHGGLASVVRGCGCDNAAFATGLQVESSSNVVVGGESSPVSTTASTRASDSLRGGGGANSPPGRIFFAGAVASLLMVAVLCLLVVGVVCTTRYLKGRRNRDAVKHDDPANVEMT</sequence>
<feature type="signal peptide" evidence="3">
    <location>
        <begin position="1"/>
        <end position="19"/>
    </location>
</feature>
<evidence type="ECO:0000313" key="4">
    <source>
        <dbReference type="EMBL" id="GHP08105.1"/>
    </source>
</evidence>
<evidence type="ECO:0008006" key="6">
    <source>
        <dbReference type="Google" id="ProtNLM"/>
    </source>
</evidence>
<protein>
    <recommendedName>
        <fullName evidence="6">Amine oxidase</fullName>
    </recommendedName>
</protein>
<evidence type="ECO:0000256" key="2">
    <source>
        <dbReference type="SAM" id="Phobius"/>
    </source>
</evidence>
<dbReference type="Proteomes" id="UP000660262">
    <property type="component" value="Unassembled WGS sequence"/>
</dbReference>
<organism evidence="4 5">
    <name type="scientific">Pycnococcus provasolii</name>
    <dbReference type="NCBI Taxonomy" id="41880"/>
    <lineage>
        <taxon>Eukaryota</taxon>
        <taxon>Viridiplantae</taxon>
        <taxon>Chlorophyta</taxon>
        <taxon>Pseudoscourfieldiophyceae</taxon>
        <taxon>Pseudoscourfieldiales</taxon>
        <taxon>Pycnococcaceae</taxon>
        <taxon>Pycnococcus</taxon>
    </lineage>
</organism>
<comment type="caution">
    <text evidence="4">The sequence shown here is derived from an EMBL/GenBank/DDBJ whole genome shotgun (WGS) entry which is preliminary data.</text>
</comment>
<keyword evidence="2" id="KW-1133">Transmembrane helix</keyword>
<reference evidence="4" key="1">
    <citation type="submission" date="2020-10" db="EMBL/GenBank/DDBJ databases">
        <title>Unveiling of a novel bifunctional photoreceptor, Dualchrome1, isolated from a cosmopolitan green alga.</title>
        <authorList>
            <person name="Suzuki S."/>
            <person name="Kawachi M."/>
        </authorList>
    </citation>
    <scope>NUCLEOTIDE SEQUENCE</scope>
    <source>
        <strain evidence="4">NIES 2893</strain>
    </source>
</reference>
<keyword evidence="5" id="KW-1185">Reference proteome</keyword>
<gene>
    <name evidence="4" type="ORF">PPROV_000684700</name>
</gene>
<keyword evidence="2" id="KW-0812">Transmembrane</keyword>
<name>A0A830HN92_9CHLO</name>
<evidence type="ECO:0000313" key="5">
    <source>
        <dbReference type="Proteomes" id="UP000660262"/>
    </source>
</evidence>
<proteinExistence type="predicted"/>